<sequence length="127" mass="13366">MAYGGAGGSVPGHGAGGGLAEGGAGGRVADAGRPYFVPVVFVPSIKAKEEIALGITAMPPKPSNGYKRGTQASQEGLPIWSRHVWDVVKQGLQGVTRCCAKLRDGWPRVWAKIRQVCSGRRKRRSAV</sequence>
<comment type="caution">
    <text evidence="1">The sequence shown here is derived from an EMBL/GenBank/DDBJ whole genome shotgun (WGS) entry which is preliminary data.</text>
</comment>
<keyword evidence="2" id="KW-1185">Reference proteome</keyword>
<dbReference type="EMBL" id="RWGY01000007">
    <property type="protein sequence ID" value="TVU41638.1"/>
    <property type="molecule type" value="Genomic_DNA"/>
</dbReference>
<dbReference type="Gramene" id="TVU41638">
    <property type="protein sequence ID" value="TVU41638"/>
    <property type="gene ID" value="EJB05_15173"/>
</dbReference>
<organism evidence="1 2">
    <name type="scientific">Eragrostis curvula</name>
    <name type="common">weeping love grass</name>
    <dbReference type="NCBI Taxonomy" id="38414"/>
    <lineage>
        <taxon>Eukaryota</taxon>
        <taxon>Viridiplantae</taxon>
        <taxon>Streptophyta</taxon>
        <taxon>Embryophyta</taxon>
        <taxon>Tracheophyta</taxon>
        <taxon>Spermatophyta</taxon>
        <taxon>Magnoliopsida</taxon>
        <taxon>Liliopsida</taxon>
        <taxon>Poales</taxon>
        <taxon>Poaceae</taxon>
        <taxon>PACMAD clade</taxon>
        <taxon>Chloridoideae</taxon>
        <taxon>Eragrostideae</taxon>
        <taxon>Eragrostidinae</taxon>
        <taxon>Eragrostis</taxon>
    </lineage>
</organism>
<protein>
    <submittedName>
        <fullName evidence="1">Uncharacterized protein</fullName>
    </submittedName>
</protein>
<dbReference type="AlphaFoldDB" id="A0A5J9W0I9"/>
<dbReference type="Proteomes" id="UP000324897">
    <property type="component" value="Chromosome 4"/>
</dbReference>
<gene>
    <name evidence="1" type="ORF">EJB05_15173</name>
</gene>
<evidence type="ECO:0000313" key="2">
    <source>
        <dbReference type="Proteomes" id="UP000324897"/>
    </source>
</evidence>
<proteinExistence type="predicted"/>
<evidence type="ECO:0000313" key="1">
    <source>
        <dbReference type="EMBL" id="TVU41638.1"/>
    </source>
</evidence>
<accession>A0A5J9W0I9</accession>
<name>A0A5J9W0I9_9POAL</name>
<reference evidence="1 2" key="1">
    <citation type="journal article" date="2019" name="Sci. Rep.">
        <title>A high-quality genome of Eragrostis curvula grass provides insights into Poaceae evolution and supports new strategies to enhance forage quality.</title>
        <authorList>
            <person name="Carballo J."/>
            <person name="Santos B.A.C.M."/>
            <person name="Zappacosta D."/>
            <person name="Garbus I."/>
            <person name="Selva J.P."/>
            <person name="Gallo C.A."/>
            <person name="Diaz A."/>
            <person name="Albertini E."/>
            <person name="Caccamo M."/>
            <person name="Echenique V."/>
        </authorList>
    </citation>
    <scope>NUCLEOTIDE SEQUENCE [LARGE SCALE GENOMIC DNA]</scope>
    <source>
        <strain evidence="2">cv. Victoria</strain>
        <tissue evidence="1">Leaf</tissue>
    </source>
</reference>